<sequence length="2156" mass="243959">MFGQVKKVSSFKAGHVQASRTSGGSYSKISVGGYASSVYAGAGGLGTRISTSAQHGGYQRDMPISGNEKETMQILNHRLSSYLEKVRSLEKANAELELQIRDWYSSNAIRKDRDDNPYQQTIEDLKGKILSATMENASISVQIDNARLAIDDFRIKFDNEQTQCAAAENDIFQLRKVIDHFTILKAELETQIENTNEELIFLKKNHTDEIKELQKRANGNVEVEVDATPAVDLAKIMEDMRAQYEQLVEKQRIEVKYWYEKKVEKWNEEINISTSELESYKKEVTELRHKTQELELESQTQHNKKTAMASTLENVNIRSSVQLAEVQDKIMSVEVQMQQTKKDIAKQILEFGILFDLKTRLENEIATYRSLLDGGELSTSNRCPIGFGWGNVVSMLAVEAFEKQTMQNLNDRLASYLDKVRALELANTELEKKIREYYEHHLSINNSQSQDYSKYYKIIEDLRSKILSSTTDNARVVLQIDNATLAADDFRVKYENELAMRQNVEADINRLRRVLDELTMARSDLELQVESLQEELAFLKKNHLEEMGALKGSTGQINVEMDAAPGINLTGILNSMRVEYEHLADKNRKDAEEWFLKKSNELKKEITVGVQEVQTSRTEISDLKRTLQNLEIELQAQISMKNSLEGTLSETEGRYCAQLSQLQVQITSIEEQLQQVRIDMERQNAEYQRLLDIKTRLEMEIETYRRLLEGEIGRLHVVVQETKSQTSSVDSKKDPTKTRIVKTIIEEVIDGKILSMPPQQGQSELETAGETLPGWPRPRGSQRKTDLLFAWERVAIVVVSVAAMVVVLVAAMDSSGGYGMVASGGNYGSFSGNEKQTMQNLNDRLASYLDKVRELEASNSSLELKIREWYEKQVSVGVSATGKESRKQFDIIEDLRNKILAATIDNSRLILQIDNARLAVDDFRLKYENELALRQSVDADINGLRRVMEDLGLSRGDLEIQIESLTEELAYMKKNHQERFASNITSAAGQVNVEMDVAPGVDLTKILNDMRADYEALADKNRRRAEELFIQKSNELKQEISVGVEQVQTSKSEISDLRRNLQGLEIELQSQLAMKASLEGTLAESEGRYGAQLQQIQFTISSLEEQLFQIRSDMGRQSQEYNQLLDIKNRLEMEIETYRRLLDGQLGRIHVDSSAVKKVDQNKTRIVKTIIEEMIDGHIVSSKMAVYTSPARGGSTSAFFPARGIHTVNVTSHRCCCLRMKGLRQGYESGFPGSEKQTMQNLNDRLANYLNKVRELEAANGELEIKIREWYEKQLAVGASATGKDYSKYFEIINDLRNKILSSTIDNSRVVLQIDNARLAADDFRLKFENELALRQSVEADINGLRRVLDELTLSRGDLEIQIEGLNEELAYLKKNHEEEVSIAKGSAAGQVNVEMDAAPGIDLTKILNDMRADYEVLADKNRRETEQAFNQRCNELKKEISVGVEQVQTSKSEISDLRRSLQSLEIELQSQLAMMKKSLEDTLGETEGRFGAQLQQLQLTISSLEEQLMQVRSDMERQNQEYQQLLDIKSRLEMEIETYRRLLEGEFGQSSSYSSSSSAVSSTQVSSSQVSTTKSSTSSVDSKKDPTKTRKSDTNPTNESPEVTRANLPREAPLGCYAKSSNRVVYTKFGVMGISLPEAQGSKVKGESADDPFDSSFTSLASIELQSLMQREKSAFHFCLYLSLIISLDRLGGPPPMSGGEGMVNKETASVEGVNGGASGGFPGNEKQTMQSLNDRLAAYLEKVRALEAANSDLEQKIREWYEKQLATANGIDYSKHFEIIHDLRNEILATTLEKSRVVLQIDNARMVADDLRLKYKNELLLHQIVVADINRLSKALNELTMTRDGLEIQIESLTEELTYLKKNHEEEISFVKSSGGGQINVEMDAAPGLDLTKILNDMRADYEALAETNYRDAEQWFNQQSNELKKEISAGMDQVQTSKREISDLKRSLQTLEIELQAQQAMRTSLDNTKMETQGRYGAQLQQLQLTISDLEDQLFQVRSDLKSQSQEYQQLLDIKNKLELEIETYSHLLEGEFEYMPNTLPPIPKKIRICSIMLTYKNSIMDLDNGLKRRDAMWSGYNIYATKKPKMSTESRDGPNAVPLWVSVASCVGSPYASTDSNQHVTADCDCKSHCDLAAESTQRWQMRVFKDLNGYP</sequence>
<dbReference type="Gene3D" id="1.20.5.1160">
    <property type="entry name" value="Vasodilator-stimulated phosphoprotein"/>
    <property type="match status" value="5"/>
</dbReference>
<protein>
    <submittedName>
        <fullName evidence="8">Keratin, type I cytoskeletal 19</fullName>
    </submittedName>
</protein>
<dbReference type="InterPro" id="IPR002957">
    <property type="entry name" value="Keratin_I"/>
</dbReference>
<evidence type="ECO:0000313" key="9">
    <source>
        <dbReference type="Proteomes" id="UP001295444"/>
    </source>
</evidence>
<feature type="coiled-coil region" evidence="5">
    <location>
        <begin position="1831"/>
        <end position="1865"/>
    </location>
</feature>
<dbReference type="GO" id="GO:0045109">
    <property type="term" value="P:intermediate filament organization"/>
    <property type="evidence" value="ECO:0007669"/>
    <property type="project" value="TreeGrafter"/>
</dbReference>
<dbReference type="SUPFAM" id="SSF64593">
    <property type="entry name" value="Intermediate filament protein, coiled coil region"/>
    <property type="match status" value="10"/>
</dbReference>
<feature type="coiled-coil region" evidence="5">
    <location>
        <begin position="613"/>
        <end position="707"/>
    </location>
</feature>
<dbReference type="FunFam" id="1.20.5.500:FF:000001">
    <property type="entry name" value="Type II keratin 23"/>
    <property type="match status" value="4"/>
</dbReference>
<feature type="coiled-coil region" evidence="5">
    <location>
        <begin position="1731"/>
        <end position="1765"/>
    </location>
</feature>
<evidence type="ECO:0000313" key="8">
    <source>
        <dbReference type="EMBL" id="CAH2302531.1"/>
    </source>
</evidence>
<feature type="coiled-coil region" evidence="5">
    <location>
        <begin position="838"/>
        <end position="872"/>
    </location>
</feature>
<feature type="coiled-coil region" evidence="5">
    <location>
        <begin position="1937"/>
        <end position="2024"/>
    </location>
</feature>
<dbReference type="Pfam" id="PF00038">
    <property type="entry name" value="Filament"/>
    <property type="match status" value="5"/>
</dbReference>
<feature type="domain" description="IF rod" evidence="7">
    <location>
        <begin position="1235"/>
        <end position="1551"/>
    </location>
</feature>
<feature type="domain" description="IF rod" evidence="7">
    <location>
        <begin position="68"/>
        <end position="379"/>
    </location>
</feature>
<dbReference type="FunFam" id="1.20.5.170:FF:000002">
    <property type="entry name" value="Type I keratin KA11"/>
    <property type="match status" value="4"/>
</dbReference>
<feature type="coiled-coil region" evidence="5">
    <location>
        <begin position="1408"/>
        <end position="1543"/>
    </location>
</feature>
<reference evidence="8" key="1">
    <citation type="submission" date="2022-03" db="EMBL/GenBank/DDBJ databases">
        <authorList>
            <person name="Alioto T."/>
            <person name="Alioto T."/>
            <person name="Gomez Garrido J."/>
        </authorList>
    </citation>
    <scope>NUCLEOTIDE SEQUENCE</scope>
</reference>
<feature type="coiled-coil region" evidence="5">
    <location>
        <begin position="948"/>
        <end position="975"/>
    </location>
</feature>
<evidence type="ECO:0000259" key="7">
    <source>
        <dbReference type="PROSITE" id="PS51842"/>
    </source>
</evidence>
<feature type="domain" description="IF rod" evidence="7">
    <location>
        <begin position="834"/>
        <end position="1149"/>
    </location>
</feature>
<feature type="coiled-coil region" evidence="5">
    <location>
        <begin position="406"/>
        <end position="440"/>
    </location>
</feature>
<dbReference type="SMART" id="SM01391">
    <property type="entry name" value="Filament"/>
    <property type="match status" value="5"/>
</dbReference>
<dbReference type="Proteomes" id="UP001295444">
    <property type="component" value="Chromosome 06"/>
</dbReference>
<keyword evidence="9" id="KW-1185">Reference proteome</keyword>
<name>A0AAD1WFM9_PELCU</name>
<keyword evidence="2 4" id="KW-0403">Intermediate filament</keyword>
<dbReference type="PROSITE" id="PS51842">
    <property type="entry name" value="IF_ROD_2"/>
    <property type="match status" value="5"/>
</dbReference>
<feature type="compositionally biased region" description="Low complexity" evidence="6">
    <location>
        <begin position="1552"/>
        <end position="1581"/>
    </location>
</feature>
<dbReference type="Gene3D" id="1.20.5.170">
    <property type="match status" value="5"/>
</dbReference>
<feature type="coiled-coil region" evidence="5">
    <location>
        <begin position="1239"/>
        <end position="1273"/>
    </location>
</feature>
<keyword evidence="1" id="KW-0416">Keratin</keyword>
<evidence type="ECO:0000256" key="4">
    <source>
        <dbReference type="RuleBase" id="RU000685"/>
    </source>
</evidence>
<feature type="coiled-coil region" evidence="5">
    <location>
        <begin position="1349"/>
        <end position="1376"/>
    </location>
</feature>
<proteinExistence type="inferred from homology"/>
<accession>A0AAD1WFM9</accession>
<organism evidence="8 9">
    <name type="scientific">Pelobates cultripes</name>
    <name type="common">Western spadefoot toad</name>
    <dbReference type="NCBI Taxonomy" id="61616"/>
    <lineage>
        <taxon>Eukaryota</taxon>
        <taxon>Metazoa</taxon>
        <taxon>Chordata</taxon>
        <taxon>Craniata</taxon>
        <taxon>Vertebrata</taxon>
        <taxon>Euteleostomi</taxon>
        <taxon>Amphibia</taxon>
        <taxon>Batrachia</taxon>
        <taxon>Anura</taxon>
        <taxon>Pelobatoidea</taxon>
        <taxon>Pelobatidae</taxon>
        <taxon>Pelobates</taxon>
    </lineage>
</organism>
<dbReference type="PRINTS" id="PR01248">
    <property type="entry name" value="TYPE1KERATIN"/>
</dbReference>
<evidence type="ECO:0000256" key="1">
    <source>
        <dbReference type="ARBA" id="ARBA00022744"/>
    </source>
</evidence>
<evidence type="ECO:0000256" key="3">
    <source>
        <dbReference type="ARBA" id="ARBA00023054"/>
    </source>
</evidence>
<feature type="region of interest" description="Disordered" evidence="6">
    <location>
        <begin position="1552"/>
        <end position="1609"/>
    </location>
</feature>
<feature type="coiled-coil region" evidence="5">
    <location>
        <begin position="1047"/>
        <end position="1074"/>
    </location>
</feature>
<dbReference type="PROSITE" id="PS00226">
    <property type="entry name" value="IF_ROD_1"/>
    <property type="match status" value="4"/>
</dbReference>
<feature type="compositionally biased region" description="Basic and acidic residues" evidence="6">
    <location>
        <begin position="1582"/>
        <end position="1594"/>
    </location>
</feature>
<evidence type="ECO:0000256" key="6">
    <source>
        <dbReference type="SAM" id="MobiDB-lite"/>
    </source>
</evidence>
<dbReference type="InterPro" id="IPR018039">
    <property type="entry name" value="IF_conserved"/>
</dbReference>
<dbReference type="GO" id="GO:0005198">
    <property type="term" value="F:structural molecule activity"/>
    <property type="evidence" value="ECO:0007669"/>
    <property type="project" value="InterPro"/>
</dbReference>
<dbReference type="Gene3D" id="1.20.5.500">
    <property type="entry name" value="Single helix bin"/>
    <property type="match status" value="5"/>
</dbReference>
<evidence type="ECO:0000256" key="5">
    <source>
        <dbReference type="SAM" id="Coils"/>
    </source>
</evidence>
<feature type="domain" description="IF rod" evidence="7">
    <location>
        <begin position="1727"/>
        <end position="2039"/>
    </location>
</feature>
<gene>
    <name evidence="8" type="ORF">PECUL_23A061097</name>
</gene>
<comment type="similarity">
    <text evidence="4">Belongs to the intermediate filament family.</text>
</comment>
<dbReference type="PANTHER" id="PTHR23239">
    <property type="entry name" value="INTERMEDIATE FILAMENT"/>
    <property type="match status" value="1"/>
</dbReference>
<feature type="coiled-coil region" evidence="5">
    <location>
        <begin position="494"/>
        <end position="542"/>
    </location>
</feature>
<feature type="coiled-coil region" evidence="5">
    <location>
        <begin position="72"/>
        <end position="106"/>
    </location>
</feature>
<dbReference type="InterPro" id="IPR039008">
    <property type="entry name" value="IF_rod_dom"/>
</dbReference>
<dbReference type="GO" id="GO:0030855">
    <property type="term" value="P:epithelial cell differentiation"/>
    <property type="evidence" value="ECO:0007669"/>
    <property type="project" value="TreeGrafter"/>
</dbReference>
<feature type="coiled-coil region" evidence="5">
    <location>
        <begin position="150"/>
        <end position="297"/>
    </location>
</feature>
<dbReference type="GO" id="GO:0005882">
    <property type="term" value="C:intermediate filament"/>
    <property type="evidence" value="ECO:0007669"/>
    <property type="project" value="UniProtKB-KW"/>
</dbReference>
<dbReference type="PANTHER" id="PTHR23239:SF137">
    <property type="entry name" value="KERATIN, TYPE I CYTOSKELETAL 10"/>
    <property type="match status" value="1"/>
</dbReference>
<feature type="domain" description="IF rod" evidence="7">
    <location>
        <begin position="402"/>
        <end position="715"/>
    </location>
</feature>
<keyword evidence="3 5" id="KW-0175">Coiled coil</keyword>
<dbReference type="FunFam" id="1.20.5.1160:FF:000002">
    <property type="entry name" value="Type I keratin 10"/>
    <property type="match status" value="3"/>
</dbReference>
<dbReference type="EMBL" id="OW240917">
    <property type="protein sequence ID" value="CAH2302531.1"/>
    <property type="molecule type" value="Genomic_DNA"/>
</dbReference>
<evidence type="ECO:0000256" key="2">
    <source>
        <dbReference type="ARBA" id="ARBA00022754"/>
    </source>
</evidence>